<dbReference type="SUPFAM" id="SSF109604">
    <property type="entry name" value="HD-domain/PDEase-like"/>
    <property type="match status" value="1"/>
</dbReference>
<feature type="transmembrane region" description="Helical" evidence="1">
    <location>
        <begin position="14"/>
        <end position="33"/>
    </location>
</feature>
<dbReference type="InterPro" id="IPR052020">
    <property type="entry name" value="Cyclic_di-GMP/3'3'-cGAMP_PDE"/>
</dbReference>
<dbReference type="Proteomes" id="UP000269573">
    <property type="component" value="Unassembled WGS sequence"/>
</dbReference>
<dbReference type="Pfam" id="PF13487">
    <property type="entry name" value="HD_5"/>
    <property type="match status" value="1"/>
</dbReference>
<dbReference type="InterPro" id="IPR036890">
    <property type="entry name" value="HATPase_C_sf"/>
</dbReference>
<evidence type="ECO:0000313" key="3">
    <source>
        <dbReference type="EMBL" id="RNB83234.1"/>
    </source>
</evidence>
<dbReference type="SUPFAM" id="SSF55874">
    <property type="entry name" value="ATPase domain of HSP90 chaperone/DNA topoisomerase II/histidine kinase"/>
    <property type="match status" value="1"/>
</dbReference>
<keyword evidence="1" id="KW-1133">Transmembrane helix</keyword>
<feature type="domain" description="HD-GYP" evidence="2">
    <location>
        <begin position="233"/>
        <end position="427"/>
    </location>
</feature>
<name>A0A3M8D570_9BACL</name>
<proteinExistence type="predicted"/>
<dbReference type="InterPro" id="IPR003607">
    <property type="entry name" value="HD/PDEase_dom"/>
</dbReference>
<evidence type="ECO:0000259" key="2">
    <source>
        <dbReference type="PROSITE" id="PS51832"/>
    </source>
</evidence>
<keyword evidence="1" id="KW-0472">Membrane</keyword>
<sequence length="702" mass="80487">MPTTLTKSIYFKMVMFWSVTFLFATTGCFYTFSITQSWEIPFLACLFYLSLACFFTKYWIELPYKGYYSGSAIPILLATVDVGLWFGGVICIFTSLCTFIIYRHSLRTEALNFLQYWISLLLVSLFLDWGKSLDTNSIWLYASLLMIAMFLYELTSFILVSFYDWASSNKSFLWTDVKDYAKEAFMPVLISIVLIPWPYINMHYDRTYYLVSLPILVGLFLLFGKLVNSFNRMRMKTNSLVESFGEMIDQKTNRTHHAIQVGKIAVLIGEKVGLSPKELDVLFHAATLHDIGKTALLDHLWTRRGKFTVAEEKEYRTHVNKGAEIIKSIKGLESMSTIILHQHEHYDGSGFPDGLKGEEIPLYSRIIRIASRIDRLQVTPPSRSLTEALSSLGKKELDPHLVEICKTINISGLYPENNTPVPPSKAYDFITEIKNELYSSELTKHIDDLQIMMYSQQSLQMIDGGVFSYPIDTFKSCIDETLKYKKTKRDIVRFDNNQLFGVTCIPWEEENVLIIAHQLSEILHYEQTQKQILRNIYRDVLHAATQGKLEIIDHEEFQTRFFDFTLPVLIRVKEDIALARQPFMDFLNGLSVSKELKMKILLCVNEALTNVIKHADMGRCGFRLLGELLEYSISDNGNGINLETLPKSTLLKGFSTQHSMGHGFKLMIQYCDHIVLSTGNQGTSILMQFRLDESGSPKSSVH</sequence>
<dbReference type="AlphaFoldDB" id="A0A3M8D570"/>
<feature type="transmembrane region" description="Helical" evidence="1">
    <location>
        <begin position="72"/>
        <end position="102"/>
    </location>
</feature>
<evidence type="ECO:0000313" key="4">
    <source>
        <dbReference type="Proteomes" id="UP000269573"/>
    </source>
</evidence>
<reference evidence="3 4" key="1">
    <citation type="submission" date="2018-10" db="EMBL/GenBank/DDBJ databases">
        <title>Phylogenomics of Brevibacillus.</title>
        <authorList>
            <person name="Dunlap C."/>
        </authorList>
    </citation>
    <scope>NUCLEOTIDE SEQUENCE [LARGE SCALE GENOMIC DNA]</scope>
    <source>
        <strain evidence="3 4">JCM 15774</strain>
    </source>
</reference>
<accession>A0A3M8D570</accession>
<gene>
    <name evidence="3" type="ORF">EDM59_19570</name>
</gene>
<dbReference type="Gene3D" id="1.10.3210.10">
    <property type="entry name" value="Hypothetical protein af1432"/>
    <property type="match status" value="1"/>
</dbReference>
<comment type="caution">
    <text evidence="3">The sequence shown here is derived from an EMBL/GenBank/DDBJ whole genome shotgun (WGS) entry which is preliminary data.</text>
</comment>
<dbReference type="CDD" id="cd16936">
    <property type="entry name" value="HATPase_RsbW-like"/>
    <property type="match status" value="1"/>
</dbReference>
<dbReference type="SMART" id="SM00471">
    <property type="entry name" value="HDc"/>
    <property type="match status" value="1"/>
</dbReference>
<dbReference type="InterPro" id="IPR037522">
    <property type="entry name" value="HD_GYP_dom"/>
</dbReference>
<dbReference type="PANTHER" id="PTHR45228">
    <property type="entry name" value="CYCLIC DI-GMP PHOSPHODIESTERASE TM_0186-RELATED"/>
    <property type="match status" value="1"/>
</dbReference>
<dbReference type="CDD" id="cd00077">
    <property type="entry name" value="HDc"/>
    <property type="match status" value="1"/>
</dbReference>
<keyword evidence="1" id="KW-0812">Transmembrane</keyword>
<protein>
    <submittedName>
        <fullName evidence="3">HD domain-containing protein</fullName>
    </submittedName>
</protein>
<feature type="transmembrane region" description="Helical" evidence="1">
    <location>
        <begin position="40"/>
        <end position="60"/>
    </location>
</feature>
<feature type="transmembrane region" description="Helical" evidence="1">
    <location>
        <begin position="208"/>
        <end position="227"/>
    </location>
</feature>
<feature type="transmembrane region" description="Helical" evidence="1">
    <location>
        <begin position="138"/>
        <end position="163"/>
    </location>
</feature>
<dbReference type="Pfam" id="PF13581">
    <property type="entry name" value="HATPase_c_2"/>
    <property type="match status" value="1"/>
</dbReference>
<organism evidence="3 4">
    <name type="scientific">Brevibacillus nitrificans</name>
    <dbReference type="NCBI Taxonomy" id="651560"/>
    <lineage>
        <taxon>Bacteria</taxon>
        <taxon>Bacillati</taxon>
        <taxon>Bacillota</taxon>
        <taxon>Bacilli</taxon>
        <taxon>Bacillales</taxon>
        <taxon>Paenibacillaceae</taxon>
        <taxon>Brevibacillus</taxon>
    </lineage>
</organism>
<evidence type="ECO:0000256" key="1">
    <source>
        <dbReference type="SAM" id="Phobius"/>
    </source>
</evidence>
<feature type="transmembrane region" description="Helical" evidence="1">
    <location>
        <begin position="114"/>
        <end position="132"/>
    </location>
</feature>
<dbReference type="Gene3D" id="3.30.565.10">
    <property type="entry name" value="Histidine kinase-like ATPase, C-terminal domain"/>
    <property type="match status" value="1"/>
</dbReference>
<dbReference type="EMBL" id="RHHU01000011">
    <property type="protein sequence ID" value="RNB83234.1"/>
    <property type="molecule type" value="Genomic_DNA"/>
</dbReference>
<dbReference type="PROSITE" id="PS51832">
    <property type="entry name" value="HD_GYP"/>
    <property type="match status" value="1"/>
</dbReference>
<dbReference type="InterPro" id="IPR003594">
    <property type="entry name" value="HATPase_dom"/>
</dbReference>
<feature type="transmembrane region" description="Helical" evidence="1">
    <location>
        <begin position="184"/>
        <end position="202"/>
    </location>
</feature>
<dbReference type="PROSITE" id="PS51257">
    <property type="entry name" value="PROKAR_LIPOPROTEIN"/>
    <property type="match status" value="1"/>
</dbReference>
<dbReference type="RefSeq" id="WP_122925158.1">
    <property type="nucleotide sequence ID" value="NZ_RHHU01000011.1"/>
</dbReference>
<dbReference type="PANTHER" id="PTHR45228:SF4">
    <property type="entry name" value="LIPOPROTEIN"/>
    <property type="match status" value="1"/>
</dbReference>
<keyword evidence="4" id="KW-1185">Reference proteome</keyword>